<proteinExistence type="predicted"/>
<keyword evidence="4" id="KW-1185">Reference proteome</keyword>
<dbReference type="EMBL" id="JAKUCV010004554">
    <property type="protein sequence ID" value="KAJ4834992.1"/>
    <property type="molecule type" value="Genomic_DNA"/>
</dbReference>
<keyword evidence="2" id="KW-1133">Transmembrane helix</keyword>
<feature type="compositionally biased region" description="Low complexity" evidence="1">
    <location>
        <begin position="82"/>
        <end position="95"/>
    </location>
</feature>
<keyword evidence="2" id="KW-0812">Transmembrane</keyword>
<dbReference type="AlphaFoldDB" id="A0A9Q0JBC1"/>
<organism evidence="3 4">
    <name type="scientific">Turnera subulata</name>
    <dbReference type="NCBI Taxonomy" id="218843"/>
    <lineage>
        <taxon>Eukaryota</taxon>
        <taxon>Viridiplantae</taxon>
        <taxon>Streptophyta</taxon>
        <taxon>Embryophyta</taxon>
        <taxon>Tracheophyta</taxon>
        <taxon>Spermatophyta</taxon>
        <taxon>Magnoliopsida</taxon>
        <taxon>eudicotyledons</taxon>
        <taxon>Gunneridae</taxon>
        <taxon>Pentapetalae</taxon>
        <taxon>rosids</taxon>
        <taxon>fabids</taxon>
        <taxon>Malpighiales</taxon>
        <taxon>Passifloraceae</taxon>
        <taxon>Turnera</taxon>
    </lineage>
</organism>
<evidence type="ECO:0000256" key="2">
    <source>
        <dbReference type="SAM" id="Phobius"/>
    </source>
</evidence>
<name>A0A9Q0JBC1_9ROSI</name>
<evidence type="ECO:0000313" key="4">
    <source>
        <dbReference type="Proteomes" id="UP001141552"/>
    </source>
</evidence>
<protein>
    <submittedName>
        <fullName evidence="3">Uncharacterized protein</fullName>
    </submittedName>
</protein>
<dbReference type="PANTHER" id="PTHR35482:SF1">
    <property type="entry name" value="CYTOCHROME C OXIDASE SUBUNIT"/>
    <property type="match status" value="1"/>
</dbReference>
<dbReference type="PANTHER" id="PTHR35482">
    <property type="entry name" value="CYTOCHROME C OXIDASE SUBUNIT"/>
    <property type="match status" value="1"/>
</dbReference>
<feature type="transmembrane region" description="Helical" evidence="2">
    <location>
        <begin position="451"/>
        <end position="470"/>
    </location>
</feature>
<feature type="region of interest" description="Disordered" evidence="1">
    <location>
        <begin position="190"/>
        <end position="219"/>
    </location>
</feature>
<dbReference type="Proteomes" id="UP001141552">
    <property type="component" value="Unassembled WGS sequence"/>
</dbReference>
<reference evidence="3" key="2">
    <citation type="journal article" date="2023" name="Plants (Basel)">
        <title>Annotation of the Turnera subulata (Passifloraceae) Draft Genome Reveals the S-Locus Evolved after the Divergence of Turneroideae from Passifloroideae in a Stepwise Manner.</title>
        <authorList>
            <person name="Henning P.M."/>
            <person name="Roalson E.H."/>
            <person name="Mir W."/>
            <person name="McCubbin A.G."/>
            <person name="Shore J.S."/>
        </authorList>
    </citation>
    <scope>NUCLEOTIDE SEQUENCE</scope>
    <source>
        <strain evidence="3">F60SS</strain>
    </source>
</reference>
<accession>A0A9Q0JBC1</accession>
<feature type="compositionally biased region" description="Low complexity" evidence="1">
    <location>
        <begin position="127"/>
        <end position="141"/>
    </location>
</feature>
<gene>
    <name evidence="3" type="ORF">Tsubulata_019286</name>
</gene>
<keyword evidence="2" id="KW-0472">Membrane</keyword>
<evidence type="ECO:0000256" key="1">
    <source>
        <dbReference type="SAM" id="MobiDB-lite"/>
    </source>
</evidence>
<feature type="region of interest" description="Disordered" evidence="1">
    <location>
        <begin position="35"/>
        <end position="58"/>
    </location>
</feature>
<reference evidence="3" key="1">
    <citation type="submission" date="2022-02" db="EMBL/GenBank/DDBJ databases">
        <authorList>
            <person name="Henning P.M."/>
            <person name="McCubbin A.G."/>
            <person name="Shore J.S."/>
        </authorList>
    </citation>
    <scope>NUCLEOTIDE SEQUENCE</scope>
    <source>
        <strain evidence="3">F60SS</strain>
        <tissue evidence="3">Leaves</tissue>
    </source>
</reference>
<evidence type="ECO:0000313" key="3">
    <source>
        <dbReference type="EMBL" id="KAJ4834992.1"/>
    </source>
</evidence>
<dbReference type="OrthoDB" id="206869at2759"/>
<feature type="region of interest" description="Disordered" evidence="1">
    <location>
        <begin position="77"/>
        <end position="141"/>
    </location>
</feature>
<feature type="compositionally biased region" description="Low complexity" evidence="1">
    <location>
        <begin position="206"/>
        <end position="216"/>
    </location>
</feature>
<sequence>MYGLASLQLQHYSWFSCCVATRKPSSKFSFSINASTNNESGSRNPPPDTVAEQQPTVDDRIKLAFEKAKAYKKISTGDVVEDSAGSSSSRVSSIDTNEQLPDGKTKGVGGDGVKDATKKGGTGKNLGNGVRNTSASSSKEVKLSVSSVDFLGLDFADKKRSRRELPPGLRPVRNPFPEGELPEVEIILGDTSKFGGGTTPAPPVPESDSSQQQENSDVYKPKVSTWGVFPRPRDISKTNTINRLGASDFVSIVQLLEVVLSFLCHQFGGGRTIRPGDVIETAEERASKDERTRQLLAAYRKKIGSTSIDPEVKLKCDKALEDGNSLMNSGKLKDALPYYQMVMDKLPFESELHGLAGLQWSICQDSLCRANDARLMYEKLQSHPNAEVSKRAKQFVFSFQAMEMMKFSGSNYLPKTTGYESYFDAFVENKAAAGIIGAGAEAEDDDALRQALPYMFFLVSPLFIVLLIAVQRGSTN</sequence>
<comment type="caution">
    <text evidence="3">The sequence shown here is derived from an EMBL/GenBank/DDBJ whole genome shotgun (WGS) entry which is preliminary data.</text>
</comment>